<evidence type="ECO:0000256" key="2">
    <source>
        <dbReference type="ARBA" id="ARBA00005382"/>
    </source>
</evidence>
<evidence type="ECO:0000313" key="9">
    <source>
        <dbReference type="Proteomes" id="UP000759131"/>
    </source>
</evidence>
<evidence type="ECO:0000313" key="8">
    <source>
        <dbReference type="EMBL" id="CAD7633596.1"/>
    </source>
</evidence>
<keyword evidence="5 6" id="KW-0378">Hydrolase</keyword>
<accession>A0A7R9L1Y2</accession>
<dbReference type="SUPFAM" id="SSF51011">
    <property type="entry name" value="Glycosyl hydrolase domain"/>
    <property type="match status" value="1"/>
</dbReference>
<dbReference type="GO" id="GO:0016020">
    <property type="term" value="C:membrane"/>
    <property type="evidence" value="ECO:0007669"/>
    <property type="project" value="GOC"/>
</dbReference>
<protein>
    <recommendedName>
        <fullName evidence="3 6">Glucosylceramidase</fullName>
        <ecNumber evidence="3 6">3.2.1.45</ecNumber>
    </recommendedName>
</protein>
<dbReference type="GO" id="GO:0006680">
    <property type="term" value="P:glucosylceramide catabolic process"/>
    <property type="evidence" value="ECO:0007669"/>
    <property type="project" value="TreeGrafter"/>
</dbReference>
<keyword evidence="6" id="KW-0746">Sphingolipid metabolism</keyword>
<dbReference type="AlphaFoldDB" id="A0A7R9L1Y2"/>
<sequence length="299" mass="34078">MNVNARRECIARKVQNADTVCVCNATYCDDLPAVQRPQPGFATVFESNKQGLRFRETALKFDSMASQSTADQSVTITINRTQRYQSVLGFGAAFTDSTGQMLKSVNQSLADLLIESYFSANGIEYSMGRIPIGGTDFSDRPYSYDDTDDDLELKHWALQREDTEWKIPFIKQALKVSPHKLRLFGSPWSPPAWMKTNHRFNESGVLRGDVGGQYYQSWANYFVKTQARQLCSKTDSRRMQELFRSAERTNAARNEYQRCINSTVDILSGVKTMDDKQKLPFLCWVNFYVVTKLKGITII</sequence>
<evidence type="ECO:0000256" key="5">
    <source>
        <dbReference type="ARBA" id="ARBA00022801"/>
    </source>
</evidence>
<dbReference type="Pfam" id="PF02055">
    <property type="entry name" value="Glyco_hydro_30"/>
    <property type="match status" value="1"/>
</dbReference>
<dbReference type="PANTHER" id="PTHR11069:SF23">
    <property type="entry name" value="LYSOSOMAL ACID GLUCOSYLCERAMIDASE"/>
    <property type="match status" value="1"/>
</dbReference>
<dbReference type="PANTHER" id="PTHR11069">
    <property type="entry name" value="GLUCOSYLCERAMIDASE"/>
    <property type="match status" value="1"/>
</dbReference>
<dbReference type="EC" id="3.2.1.45" evidence="3 6"/>
<dbReference type="InterPro" id="IPR033453">
    <property type="entry name" value="Glyco_hydro_30_TIM-barrel"/>
</dbReference>
<keyword evidence="6" id="KW-0326">Glycosidase</keyword>
<evidence type="ECO:0000256" key="4">
    <source>
        <dbReference type="ARBA" id="ARBA00022729"/>
    </source>
</evidence>
<evidence type="ECO:0000256" key="3">
    <source>
        <dbReference type="ARBA" id="ARBA00012658"/>
    </source>
</evidence>
<dbReference type="SUPFAM" id="SSF51445">
    <property type="entry name" value="(Trans)glycosidases"/>
    <property type="match status" value="1"/>
</dbReference>
<keyword evidence="6" id="KW-0443">Lipid metabolism</keyword>
<dbReference type="Proteomes" id="UP000759131">
    <property type="component" value="Unassembled WGS sequence"/>
</dbReference>
<proteinExistence type="inferred from homology"/>
<evidence type="ECO:0000256" key="1">
    <source>
        <dbReference type="ARBA" id="ARBA00001013"/>
    </source>
</evidence>
<feature type="domain" description="Glycosyl hydrolase family 30 TIM-barrel" evidence="7">
    <location>
        <begin position="88"/>
        <end position="224"/>
    </location>
</feature>
<keyword evidence="9" id="KW-1185">Reference proteome</keyword>
<dbReference type="PRINTS" id="PR00843">
    <property type="entry name" value="GLHYDRLASE30"/>
</dbReference>
<evidence type="ECO:0000256" key="6">
    <source>
        <dbReference type="RuleBase" id="RU361188"/>
    </source>
</evidence>
<dbReference type="EMBL" id="OC867588">
    <property type="protein sequence ID" value="CAD7633596.1"/>
    <property type="molecule type" value="Genomic_DNA"/>
</dbReference>
<dbReference type="InterPro" id="IPR017853">
    <property type="entry name" value="GH"/>
</dbReference>
<organism evidence="8">
    <name type="scientific">Medioppia subpectinata</name>
    <dbReference type="NCBI Taxonomy" id="1979941"/>
    <lineage>
        <taxon>Eukaryota</taxon>
        <taxon>Metazoa</taxon>
        <taxon>Ecdysozoa</taxon>
        <taxon>Arthropoda</taxon>
        <taxon>Chelicerata</taxon>
        <taxon>Arachnida</taxon>
        <taxon>Acari</taxon>
        <taxon>Acariformes</taxon>
        <taxon>Sarcoptiformes</taxon>
        <taxon>Oribatida</taxon>
        <taxon>Brachypylina</taxon>
        <taxon>Oppioidea</taxon>
        <taxon>Oppiidae</taxon>
        <taxon>Medioppia</taxon>
    </lineage>
</organism>
<dbReference type="InterPro" id="IPR001139">
    <property type="entry name" value="Glyco_hydro_30"/>
</dbReference>
<keyword evidence="4" id="KW-0732">Signal</keyword>
<comment type="similarity">
    <text evidence="2 6">Belongs to the glycosyl hydrolase 30 family.</text>
</comment>
<dbReference type="OrthoDB" id="6507481at2759"/>
<name>A0A7R9L1Y2_9ACAR</name>
<dbReference type="EMBL" id="CAJPIZ010013013">
    <property type="protein sequence ID" value="CAG2114026.1"/>
    <property type="molecule type" value="Genomic_DNA"/>
</dbReference>
<gene>
    <name evidence="8" type="ORF">OSB1V03_LOCUS13993</name>
</gene>
<dbReference type="GO" id="GO:0004348">
    <property type="term" value="F:glucosylceramidase activity"/>
    <property type="evidence" value="ECO:0007669"/>
    <property type="project" value="UniProtKB-EC"/>
</dbReference>
<reference evidence="8" key="1">
    <citation type="submission" date="2020-11" db="EMBL/GenBank/DDBJ databases">
        <authorList>
            <person name="Tran Van P."/>
        </authorList>
    </citation>
    <scope>NUCLEOTIDE SEQUENCE</scope>
</reference>
<evidence type="ECO:0000259" key="7">
    <source>
        <dbReference type="Pfam" id="PF02055"/>
    </source>
</evidence>
<comment type="catalytic activity">
    <reaction evidence="1">
        <text>a beta-D-glucosyl-(1&lt;-&gt;1')-N-acylsphing-4-enine + H2O = an N-acylsphing-4-enine + D-glucose</text>
        <dbReference type="Rhea" id="RHEA:13269"/>
        <dbReference type="ChEBI" id="CHEBI:4167"/>
        <dbReference type="ChEBI" id="CHEBI:15377"/>
        <dbReference type="ChEBI" id="CHEBI:22801"/>
        <dbReference type="ChEBI" id="CHEBI:52639"/>
        <dbReference type="EC" id="3.2.1.45"/>
    </reaction>
    <physiologicalReaction direction="left-to-right" evidence="1">
        <dbReference type="Rhea" id="RHEA:13270"/>
    </physiologicalReaction>
</comment>
<dbReference type="Gene3D" id="3.20.20.80">
    <property type="entry name" value="Glycosidases"/>
    <property type="match status" value="1"/>
</dbReference>